<organism evidence="2 3">
    <name type="scientific">Robertmurraya mangrovi</name>
    <dbReference type="NCBI Taxonomy" id="3098077"/>
    <lineage>
        <taxon>Bacteria</taxon>
        <taxon>Bacillati</taxon>
        <taxon>Bacillota</taxon>
        <taxon>Bacilli</taxon>
        <taxon>Bacillales</taxon>
        <taxon>Bacillaceae</taxon>
        <taxon>Robertmurraya</taxon>
    </lineage>
</organism>
<dbReference type="Proteomes" id="UP001290455">
    <property type="component" value="Unassembled WGS sequence"/>
</dbReference>
<protein>
    <submittedName>
        <fullName evidence="2">Uncharacterized protein</fullName>
    </submittedName>
</protein>
<comment type="caution">
    <text evidence="2">The sequence shown here is derived from an EMBL/GenBank/DDBJ whole genome shotgun (WGS) entry which is preliminary data.</text>
</comment>
<accession>A0ABU5J352</accession>
<name>A0ABU5J352_9BACI</name>
<evidence type="ECO:0000313" key="3">
    <source>
        <dbReference type="Proteomes" id="UP001290455"/>
    </source>
</evidence>
<dbReference type="EMBL" id="JAXOFX010000017">
    <property type="protein sequence ID" value="MDZ5473847.1"/>
    <property type="molecule type" value="Genomic_DNA"/>
</dbReference>
<dbReference type="RefSeq" id="WP_322448140.1">
    <property type="nucleotide sequence ID" value="NZ_JAXOFX010000017.1"/>
</dbReference>
<keyword evidence="3" id="KW-1185">Reference proteome</keyword>
<gene>
    <name evidence="2" type="ORF">SM124_19185</name>
</gene>
<feature type="compositionally biased region" description="Basic and acidic residues" evidence="1">
    <location>
        <begin position="23"/>
        <end position="35"/>
    </location>
</feature>
<evidence type="ECO:0000256" key="1">
    <source>
        <dbReference type="SAM" id="MobiDB-lite"/>
    </source>
</evidence>
<sequence>MKKNSKEEPTVAPGMNDTEELEKEASSEEVQKGEYTEVTTFSYDEVDPS</sequence>
<proteinExistence type="predicted"/>
<feature type="region of interest" description="Disordered" evidence="1">
    <location>
        <begin position="1"/>
        <end position="49"/>
    </location>
</feature>
<reference evidence="2 3" key="1">
    <citation type="submission" date="2023-11" db="EMBL/GenBank/DDBJ databases">
        <title>Bacillus jintuensis, isolated from a mudflat on the Beibu Gulf coast.</title>
        <authorList>
            <person name="Li M."/>
        </authorList>
    </citation>
    <scope>NUCLEOTIDE SEQUENCE [LARGE SCALE GENOMIC DNA]</scope>
    <source>
        <strain evidence="2 3">31A1R</strain>
    </source>
</reference>
<evidence type="ECO:0000313" key="2">
    <source>
        <dbReference type="EMBL" id="MDZ5473847.1"/>
    </source>
</evidence>